<dbReference type="Proteomes" id="UP000189935">
    <property type="component" value="Chromosome I"/>
</dbReference>
<dbReference type="GO" id="GO:0005886">
    <property type="term" value="C:plasma membrane"/>
    <property type="evidence" value="ECO:0007669"/>
    <property type="project" value="UniProtKB-SubCell"/>
</dbReference>
<organism evidence="7 8">
    <name type="scientific">Bradyrhizobium lablabi</name>
    <dbReference type="NCBI Taxonomy" id="722472"/>
    <lineage>
        <taxon>Bacteria</taxon>
        <taxon>Pseudomonadati</taxon>
        <taxon>Pseudomonadota</taxon>
        <taxon>Alphaproteobacteria</taxon>
        <taxon>Hyphomicrobiales</taxon>
        <taxon>Nitrobacteraceae</taxon>
        <taxon>Bradyrhizobium</taxon>
    </lineage>
</organism>
<proteinExistence type="predicted"/>
<comment type="subcellular location">
    <subcellularLocation>
        <location evidence="1">Cell membrane</location>
        <topology evidence="1">Multi-pass membrane protein</topology>
    </subcellularLocation>
</comment>
<dbReference type="OrthoDB" id="9792579at2"/>
<feature type="transmembrane region" description="Helical" evidence="6">
    <location>
        <begin position="92"/>
        <end position="117"/>
    </location>
</feature>
<feature type="transmembrane region" description="Helical" evidence="6">
    <location>
        <begin position="226"/>
        <end position="254"/>
    </location>
</feature>
<evidence type="ECO:0000313" key="8">
    <source>
        <dbReference type="Proteomes" id="UP000189935"/>
    </source>
</evidence>
<keyword evidence="2" id="KW-1003">Cell membrane</keyword>
<protein>
    <submittedName>
        <fullName evidence="7">Nucleoside ABC transporter membrane protein</fullName>
    </submittedName>
</protein>
<feature type="transmembrane region" description="Helical" evidence="6">
    <location>
        <begin position="191"/>
        <end position="214"/>
    </location>
</feature>
<dbReference type="Pfam" id="PF02653">
    <property type="entry name" value="BPD_transp_2"/>
    <property type="match status" value="1"/>
</dbReference>
<dbReference type="AlphaFoldDB" id="A0A1M6N4Z8"/>
<evidence type="ECO:0000256" key="1">
    <source>
        <dbReference type="ARBA" id="ARBA00004651"/>
    </source>
</evidence>
<evidence type="ECO:0000313" key="7">
    <source>
        <dbReference type="EMBL" id="SHJ90770.1"/>
    </source>
</evidence>
<evidence type="ECO:0000256" key="5">
    <source>
        <dbReference type="ARBA" id="ARBA00023136"/>
    </source>
</evidence>
<dbReference type="CDD" id="cd06580">
    <property type="entry name" value="TM_PBP1_transp_TpRbsC_like"/>
    <property type="match status" value="1"/>
</dbReference>
<keyword evidence="5 6" id="KW-0472">Membrane</keyword>
<gene>
    <name evidence="7" type="ORF">SAMN05444159_1864</name>
</gene>
<dbReference type="PANTHER" id="PTHR43370:SF2">
    <property type="entry name" value="ABC TRANSPORTER PERMEASE PROTEIN"/>
    <property type="match status" value="1"/>
</dbReference>
<dbReference type="EMBL" id="LT670844">
    <property type="protein sequence ID" value="SHJ90770.1"/>
    <property type="molecule type" value="Genomic_DNA"/>
</dbReference>
<feature type="transmembrane region" description="Helical" evidence="6">
    <location>
        <begin position="266"/>
        <end position="288"/>
    </location>
</feature>
<feature type="transmembrane region" description="Helical" evidence="6">
    <location>
        <begin position="61"/>
        <end position="86"/>
    </location>
</feature>
<dbReference type="RefSeq" id="WP_079537900.1">
    <property type="nucleotide sequence ID" value="NZ_LT670844.1"/>
</dbReference>
<name>A0A1M6N4Z8_9BRAD</name>
<accession>A0A1M6N4Z8</accession>
<evidence type="ECO:0000256" key="6">
    <source>
        <dbReference type="SAM" id="Phobius"/>
    </source>
</evidence>
<dbReference type="InterPro" id="IPR001851">
    <property type="entry name" value="ABC_transp_permease"/>
</dbReference>
<feature type="transmembrane region" description="Helical" evidence="6">
    <location>
        <begin position="138"/>
        <end position="160"/>
    </location>
</feature>
<keyword evidence="4 6" id="KW-1133">Transmembrane helix</keyword>
<evidence type="ECO:0000256" key="4">
    <source>
        <dbReference type="ARBA" id="ARBA00022989"/>
    </source>
</evidence>
<dbReference type="GO" id="GO:0022857">
    <property type="term" value="F:transmembrane transporter activity"/>
    <property type="evidence" value="ECO:0007669"/>
    <property type="project" value="InterPro"/>
</dbReference>
<dbReference type="PANTHER" id="PTHR43370">
    <property type="entry name" value="SUGAR ABC TRANSPORTER INTEGRAL MEMBRANE PROTEIN-RELATED"/>
    <property type="match status" value="1"/>
</dbReference>
<evidence type="ECO:0000256" key="2">
    <source>
        <dbReference type="ARBA" id="ARBA00022475"/>
    </source>
</evidence>
<evidence type="ECO:0000256" key="3">
    <source>
        <dbReference type="ARBA" id="ARBA00022692"/>
    </source>
</evidence>
<reference evidence="7 8" key="1">
    <citation type="submission" date="2016-11" db="EMBL/GenBank/DDBJ databases">
        <authorList>
            <person name="Jaros S."/>
            <person name="Januszkiewicz K."/>
            <person name="Wedrychowicz H."/>
        </authorList>
    </citation>
    <scope>NUCLEOTIDE SEQUENCE [LARGE SCALE GENOMIC DNA]</scope>
    <source>
        <strain evidence="7 8">GAS499</strain>
    </source>
</reference>
<keyword evidence="3 6" id="KW-0812">Transmembrane</keyword>
<feature type="transmembrane region" description="Helical" evidence="6">
    <location>
        <begin position="33"/>
        <end position="54"/>
    </location>
</feature>
<sequence length="313" mass="33006">MNMTVLISMLATSVAAASPLLLAALGELVVERSGVLNLGIEGIMLVGALTAVAATLGSGSVVIGILCAIVAGMLLGLLFALLTVTIRADHVVAGLAMVLFGDGLSSFAGHGLVAIDVPQSVHALPIPLVSDIPALGPIFFNQNVLVYLSYIMVAVVWYFLYRTRPGLALRAAGEKPSAVDVVGWNVFRIRYLAVMFGAGMAGLAGAFLSVAYLSSWAEGMIAGRGWVALALVIFAGWHPIKLLGGAYLFGFAYILIAESQVLGGVFYLISTYVMQMFPYLMAIIVLAVMGRRAMKRRAGAPEALALPYVREER</sequence>